<comment type="caution">
    <text evidence="3">The sequence shown here is derived from an EMBL/GenBank/DDBJ whole genome shotgun (WGS) entry which is preliminary data.</text>
</comment>
<dbReference type="EMBL" id="QAOQ01000004">
    <property type="protein sequence ID" value="PTQ96917.1"/>
    <property type="molecule type" value="Genomic_DNA"/>
</dbReference>
<name>A0A2T5JA42_9SPHI</name>
<protein>
    <submittedName>
        <fullName evidence="3">Outer membrane protein with beta-barrel domain</fullName>
    </submittedName>
</protein>
<evidence type="ECO:0000313" key="4">
    <source>
        <dbReference type="Proteomes" id="UP000244168"/>
    </source>
</evidence>
<proteinExistence type="predicted"/>
<feature type="domain" description="Outer membrane protein beta-barrel" evidence="2">
    <location>
        <begin position="21"/>
        <end position="173"/>
    </location>
</feature>
<gene>
    <name evidence="3" type="ORF">C8P68_104411</name>
</gene>
<organism evidence="3 4">
    <name type="scientific">Mucilaginibacter yixingensis</name>
    <dbReference type="NCBI Taxonomy" id="1295612"/>
    <lineage>
        <taxon>Bacteria</taxon>
        <taxon>Pseudomonadati</taxon>
        <taxon>Bacteroidota</taxon>
        <taxon>Sphingobacteriia</taxon>
        <taxon>Sphingobacteriales</taxon>
        <taxon>Sphingobacteriaceae</taxon>
        <taxon>Mucilaginibacter</taxon>
    </lineage>
</organism>
<dbReference type="AlphaFoldDB" id="A0A2T5JA42"/>
<keyword evidence="4" id="KW-1185">Reference proteome</keyword>
<dbReference type="Pfam" id="PF13568">
    <property type="entry name" value="OMP_b-brl_2"/>
    <property type="match status" value="1"/>
</dbReference>
<sequence length="199" mass="21439">MKKTLTILSLCLLTAKFASAQLIPSFEFGLKGGVNLSRFSTNSTFNSNNRAGYLGGVWARIGGLGFNLQPELYVTGKNIEVKDNNGVTATAQFTSIDLPVLVGGKFGAMGIGGRIYTGPLASFTVNKDQSLGNAFSKAVSLNYKDQNFAWVFGAGVDIKKLSIDARYEYGLTKQPYDASGDKTRVSLFNVSLGYRLFSL</sequence>
<evidence type="ECO:0000256" key="1">
    <source>
        <dbReference type="SAM" id="SignalP"/>
    </source>
</evidence>
<dbReference type="Proteomes" id="UP000244168">
    <property type="component" value="Unassembled WGS sequence"/>
</dbReference>
<feature type="signal peptide" evidence="1">
    <location>
        <begin position="1"/>
        <end position="20"/>
    </location>
</feature>
<accession>A0A2T5JA42</accession>
<feature type="chain" id="PRO_5015649184" evidence="1">
    <location>
        <begin position="21"/>
        <end position="199"/>
    </location>
</feature>
<reference evidence="3 4" key="1">
    <citation type="submission" date="2018-04" db="EMBL/GenBank/DDBJ databases">
        <title>Genomic Encyclopedia of Archaeal and Bacterial Type Strains, Phase II (KMG-II): from individual species to whole genera.</title>
        <authorList>
            <person name="Goeker M."/>
        </authorList>
    </citation>
    <scope>NUCLEOTIDE SEQUENCE [LARGE SCALE GENOMIC DNA]</scope>
    <source>
        <strain evidence="3 4">DSM 26809</strain>
    </source>
</reference>
<keyword evidence="1" id="KW-0732">Signal</keyword>
<evidence type="ECO:0000259" key="2">
    <source>
        <dbReference type="Pfam" id="PF13568"/>
    </source>
</evidence>
<dbReference type="OrthoDB" id="753334at2"/>
<dbReference type="RefSeq" id="WP_107828857.1">
    <property type="nucleotide sequence ID" value="NZ_CP160205.1"/>
</dbReference>
<evidence type="ECO:0000313" key="3">
    <source>
        <dbReference type="EMBL" id="PTQ96917.1"/>
    </source>
</evidence>
<dbReference type="InterPro" id="IPR025665">
    <property type="entry name" value="Beta-barrel_OMP_2"/>
</dbReference>